<evidence type="ECO:0000313" key="1">
    <source>
        <dbReference type="EMBL" id="GAA1431960.1"/>
    </source>
</evidence>
<organism evidence="1 2">
    <name type="scientific">Streptomyces thermospinosisporus</name>
    <dbReference type="NCBI Taxonomy" id="161482"/>
    <lineage>
        <taxon>Bacteria</taxon>
        <taxon>Bacillati</taxon>
        <taxon>Actinomycetota</taxon>
        <taxon>Actinomycetes</taxon>
        <taxon>Kitasatosporales</taxon>
        <taxon>Streptomycetaceae</taxon>
        <taxon>Streptomyces</taxon>
    </lineage>
</organism>
<comment type="caution">
    <text evidence="1">The sequence shown here is derived from an EMBL/GenBank/DDBJ whole genome shotgun (WGS) entry which is preliminary data.</text>
</comment>
<evidence type="ECO:0000313" key="2">
    <source>
        <dbReference type="Proteomes" id="UP001500973"/>
    </source>
</evidence>
<sequence length="112" mass="12377">MDGSPSTRAERAASALPMLPLPNTRTLAGEQLRGAACVWCAIPLTGESARDLGERPGPDGVTIFPRGCADCVRKEARRVYRLHKRGCERCTRNEEACLDRRALWDLALEGRR</sequence>
<reference evidence="1 2" key="1">
    <citation type="journal article" date="2019" name="Int. J. Syst. Evol. Microbiol.">
        <title>The Global Catalogue of Microorganisms (GCM) 10K type strain sequencing project: providing services to taxonomists for standard genome sequencing and annotation.</title>
        <authorList>
            <consortium name="The Broad Institute Genomics Platform"/>
            <consortium name="The Broad Institute Genome Sequencing Center for Infectious Disease"/>
            <person name="Wu L."/>
            <person name="Ma J."/>
        </authorList>
    </citation>
    <scope>NUCLEOTIDE SEQUENCE [LARGE SCALE GENOMIC DNA]</scope>
    <source>
        <strain evidence="1 2">JCM 11756</strain>
    </source>
</reference>
<gene>
    <name evidence="1" type="ORF">GCM10009601_52080</name>
</gene>
<dbReference type="EMBL" id="BAAAIZ010000090">
    <property type="protein sequence ID" value="GAA1431960.1"/>
    <property type="molecule type" value="Genomic_DNA"/>
</dbReference>
<proteinExistence type="predicted"/>
<name>A0ABN1Z4V4_9ACTN</name>
<dbReference type="Proteomes" id="UP001500973">
    <property type="component" value="Unassembled WGS sequence"/>
</dbReference>
<accession>A0ABN1Z4V4</accession>
<keyword evidence="2" id="KW-1185">Reference proteome</keyword>
<protein>
    <submittedName>
        <fullName evidence="1">Uncharacterized protein</fullName>
    </submittedName>
</protein>